<dbReference type="GeneID" id="54465681"/>
<evidence type="ECO:0000313" key="1">
    <source>
        <dbReference type="EMBL" id="KAF2817847.1"/>
    </source>
</evidence>
<name>A0A6A6ZC88_9PEZI</name>
<reference evidence="3" key="2">
    <citation type="submission" date="2020-04" db="EMBL/GenBank/DDBJ databases">
        <authorList>
            <consortium name="NCBI Genome Project"/>
        </authorList>
    </citation>
    <scope>NUCLEOTIDE SEQUENCE</scope>
    <source>
        <strain evidence="3">CBS 304.34</strain>
    </source>
</reference>
<evidence type="ECO:0000313" key="2">
    <source>
        <dbReference type="Proteomes" id="UP000504636"/>
    </source>
</evidence>
<accession>A0A6A6ZC88</accession>
<protein>
    <submittedName>
        <fullName evidence="1 3">Uncharacterized protein</fullName>
    </submittedName>
</protein>
<organism evidence="1">
    <name type="scientific">Mytilinidion resinicola</name>
    <dbReference type="NCBI Taxonomy" id="574789"/>
    <lineage>
        <taxon>Eukaryota</taxon>
        <taxon>Fungi</taxon>
        <taxon>Dikarya</taxon>
        <taxon>Ascomycota</taxon>
        <taxon>Pezizomycotina</taxon>
        <taxon>Dothideomycetes</taxon>
        <taxon>Pleosporomycetidae</taxon>
        <taxon>Mytilinidiales</taxon>
        <taxon>Mytilinidiaceae</taxon>
        <taxon>Mytilinidion</taxon>
    </lineage>
</organism>
<dbReference type="OrthoDB" id="10025998at2759"/>
<dbReference type="AlphaFoldDB" id="A0A6A6ZC88"/>
<dbReference type="EMBL" id="MU003692">
    <property type="protein sequence ID" value="KAF2817847.1"/>
    <property type="molecule type" value="Genomic_DNA"/>
</dbReference>
<proteinExistence type="predicted"/>
<gene>
    <name evidence="1 3" type="ORF">BDZ99DRAFT_514061</name>
</gene>
<dbReference type="Proteomes" id="UP000504636">
    <property type="component" value="Unplaced"/>
</dbReference>
<dbReference type="RefSeq" id="XP_033584811.1">
    <property type="nucleotide sequence ID" value="XM_033724788.1"/>
</dbReference>
<sequence>MNLDTAGIEPPATPEYVVDATTFALRVDQAGNQSHYAVNVTQLSHPGLRYIWVHACGVGLRLSGAMAMERAVTPKEKWAEPYYDDMMLEWLAEEEEEALQHHNSRNPNTMTTSTSTAQRASPLIDFLTQPGRYVPMFIAITEHLGPADIVNLRAASQDPGNVYSTLINTEWNINTALQKGFRTS</sequence>
<reference evidence="1 3" key="1">
    <citation type="journal article" date="2020" name="Stud. Mycol.">
        <title>101 Dothideomycetes genomes: a test case for predicting lifestyles and emergence of pathogens.</title>
        <authorList>
            <person name="Haridas S."/>
            <person name="Albert R."/>
            <person name="Binder M."/>
            <person name="Bloem J."/>
            <person name="Labutti K."/>
            <person name="Salamov A."/>
            <person name="Andreopoulos B."/>
            <person name="Baker S."/>
            <person name="Barry K."/>
            <person name="Bills G."/>
            <person name="Bluhm B."/>
            <person name="Cannon C."/>
            <person name="Castanera R."/>
            <person name="Culley D."/>
            <person name="Daum C."/>
            <person name="Ezra D."/>
            <person name="Gonzalez J."/>
            <person name="Henrissat B."/>
            <person name="Kuo A."/>
            <person name="Liang C."/>
            <person name="Lipzen A."/>
            <person name="Lutzoni F."/>
            <person name="Magnuson J."/>
            <person name="Mondo S."/>
            <person name="Nolan M."/>
            <person name="Ohm R."/>
            <person name="Pangilinan J."/>
            <person name="Park H.-J."/>
            <person name="Ramirez L."/>
            <person name="Alfaro M."/>
            <person name="Sun H."/>
            <person name="Tritt A."/>
            <person name="Yoshinaga Y."/>
            <person name="Zwiers L.-H."/>
            <person name="Turgeon B."/>
            <person name="Goodwin S."/>
            <person name="Spatafora J."/>
            <person name="Crous P."/>
            <person name="Grigoriev I."/>
        </authorList>
    </citation>
    <scope>NUCLEOTIDE SEQUENCE</scope>
    <source>
        <strain evidence="1 3">CBS 304.34</strain>
    </source>
</reference>
<evidence type="ECO:0000313" key="3">
    <source>
        <dbReference type="RefSeq" id="XP_033584811.1"/>
    </source>
</evidence>
<reference evidence="3" key="3">
    <citation type="submission" date="2025-04" db="UniProtKB">
        <authorList>
            <consortium name="RefSeq"/>
        </authorList>
    </citation>
    <scope>IDENTIFICATION</scope>
    <source>
        <strain evidence="3">CBS 304.34</strain>
    </source>
</reference>
<keyword evidence="2" id="KW-1185">Reference proteome</keyword>